<evidence type="ECO:0000256" key="1">
    <source>
        <dbReference type="SAM" id="Phobius"/>
    </source>
</evidence>
<organism evidence="2 3">
    <name type="scientific">Ramlibacter montanisoli</name>
    <dbReference type="NCBI Taxonomy" id="2732512"/>
    <lineage>
        <taxon>Bacteria</taxon>
        <taxon>Pseudomonadati</taxon>
        <taxon>Pseudomonadota</taxon>
        <taxon>Betaproteobacteria</taxon>
        <taxon>Burkholderiales</taxon>
        <taxon>Comamonadaceae</taxon>
        <taxon>Ramlibacter</taxon>
    </lineage>
</organism>
<accession>A0A849KAT9</accession>
<protein>
    <submittedName>
        <fullName evidence="2">Uncharacterized protein</fullName>
    </submittedName>
</protein>
<reference evidence="2 3" key="1">
    <citation type="submission" date="2020-05" db="EMBL/GenBank/DDBJ databases">
        <authorList>
            <person name="Khan S.A."/>
            <person name="Jeon C.O."/>
            <person name="Chun B.H."/>
        </authorList>
    </citation>
    <scope>NUCLEOTIDE SEQUENCE [LARGE SCALE GENOMIC DNA]</scope>
    <source>
        <strain evidence="2 3">B156</strain>
    </source>
</reference>
<proteinExistence type="predicted"/>
<keyword evidence="1" id="KW-1133">Transmembrane helix</keyword>
<dbReference type="AlphaFoldDB" id="A0A849KAT9"/>
<sequence length="162" mass="18156">MMRDVVELIGSWLAAAGTALFSAGAICLFRRRRGIDEERQVLRLASDIVAVAGTVDADLSRVAEDRSFTRFANRCRECSERAHEALQEGKGLRQLEAGRLTGILLLLHDDHRRMVDLRSELDRALAAWLDARGEDGPPVFRYVRPRRSSWHSSISTRPSTLG</sequence>
<keyword evidence="1" id="KW-0812">Transmembrane</keyword>
<dbReference type="Proteomes" id="UP000552954">
    <property type="component" value="Unassembled WGS sequence"/>
</dbReference>
<keyword evidence="1" id="KW-0472">Membrane</keyword>
<dbReference type="RefSeq" id="WP_171556969.1">
    <property type="nucleotide sequence ID" value="NZ_JABFCS010000001.1"/>
</dbReference>
<evidence type="ECO:0000313" key="2">
    <source>
        <dbReference type="EMBL" id="NNU42626.1"/>
    </source>
</evidence>
<name>A0A849KAT9_9BURK</name>
<feature type="transmembrane region" description="Helical" evidence="1">
    <location>
        <begin position="12"/>
        <end position="29"/>
    </location>
</feature>
<keyword evidence="3" id="KW-1185">Reference proteome</keyword>
<evidence type="ECO:0000313" key="3">
    <source>
        <dbReference type="Proteomes" id="UP000552954"/>
    </source>
</evidence>
<reference evidence="2 3" key="2">
    <citation type="submission" date="2020-06" db="EMBL/GenBank/DDBJ databases">
        <title>Ramlibacter rhizophilus sp. nov., isolated from rhizosphere soil of national flower Mugunghwa from South Korea.</title>
        <authorList>
            <person name="Zheng-Fei Y."/>
            <person name="Huan T."/>
        </authorList>
    </citation>
    <scope>NUCLEOTIDE SEQUENCE [LARGE SCALE GENOMIC DNA]</scope>
    <source>
        <strain evidence="2 3">B156</strain>
    </source>
</reference>
<gene>
    <name evidence="2" type="ORF">HK415_04750</name>
</gene>
<comment type="caution">
    <text evidence="2">The sequence shown here is derived from an EMBL/GenBank/DDBJ whole genome shotgun (WGS) entry which is preliminary data.</text>
</comment>
<dbReference type="EMBL" id="JABFCS010000001">
    <property type="protein sequence ID" value="NNU42626.1"/>
    <property type="molecule type" value="Genomic_DNA"/>
</dbReference>